<gene>
    <name evidence="1" type="ORF">MSYG_1679</name>
</gene>
<accession>A0A1M8A4F4</accession>
<evidence type="ECO:0000313" key="2">
    <source>
        <dbReference type="Proteomes" id="UP000186303"/>
    </source>
</evidence>
<dbReference type="Proteomes" id="UP000186303">
    <property type="component" value="Chromosome 2"/>
</dbReference>
<dbReference type="Pfam" id="PF07426">
    <property type="entry name" value="Dynactin_p22"/>
    <property type="match status" value="1"/>
</dbReference>
<sequence length="183" mass="19819">MAEQAPALAWALRLQALAAHLGVDAQEHGLPIQSRIAQIEQNLAHIVASHATLRELLVQESGLLTPSPTEDTPAVIKEDVDAQLAIVLDNDEDMRSFLEVMEACRSLDLQGVSGAGQLASHESLESQLSVCETEQAAQRQDLQVLEGRVHALLAQYSDYVDQLSRIFIALDAALHQLEAVPSS</sequence>
<dbReference type="EMBL" id="LT671822">
    <property type="protein sequence ID" value="SHO77338.1"/>
    <property type="molecule type" value="Genomic_DNA"/>
</dbReference>
<evidence type="ECO:0000313" key="1">
    <source>
        <dbReference type="EMBL" id="SHO77338.1"/>
    </source>
</evidence>
<dbReference type="OrthoDB" id="16729at2759"/>
<proteinExistence type="predicted"/>
<dbReference type="GO" id="GO:0061640">
    <property type="term" value="P:cytoskeleton-dependent cytokinesis"/>
    <property type="evidence" value="ECO:0007669"/>
    <property type="project" value="InterPro"/>
</dbReference>
<name>A0A1M8A4F4_MALS4</name>
<protein>
    <submittedName>
        <fullName evidence="1">Uncharacterized protein</fullName>
    </submittedName>
</protein>
<reference evidence="2" key="1">
    <citation type="journal article" date="2017" name="Nucleic Acids Res.">
        <title>Proteogenomics produces comprehensive and highly accurate protein-coding gene annotation in a complete genome assembly of Malassezia sympodialis.</title>
        <authorList>
            <person name="Zhu Y."/>
            <person name="Engstroem P.G."/>
            <person name="Tellgren-Roth C."/>
            <person name="Baudo C.D."/>
            <person name="Kennell J.C."/>
            <person name="Sun S."/>
            <person name="Billmyre R.B."/>
            <person name="Schroeder M.S."/>
            <person name="Andersson A."/>
            <person name="Holm T."/>
            <person name="Sigurgeirsson B."/>
            <person name="Wu G."/>
            <person name="Sankaranarayanan S.R."/>
            <person name="Siddharthan R."/>
            <person name="Sanyal K."/>
            <person name="Lundeberg J."/>
            <person name="Nystedt B."/>
            <person name="Boekhout T."/>
            <person name="Dawson T.L. Jr."/>
            <person name="Heitman J."/>
            <person name="Scheynius A."/>
            <person name="Lehtioe J."/>
        </authorList>
    </citation>
    <scope>NUCLEOTIDE SEQUENCE [LARGE SCALE GENOMIC DNA]</scope>
    <source>
        <strain evidence="2">ATCC 42132</strain>
    </source>
</reference>
<dbReference type="GO" id="GO:0005869">
    <property type="term" value="C:dynactin complex"/>
    <property type="evidence" value="ECO:0007669"/>
    <property type="project" value="InterPro"/>
</dbReference>
<dbReference type="InterPro" id="IPR009991">
    <property type="entry name" value="DCTN3"/>
</dbReference>
<organism evidence="1 2">
    <name type="scientific">Malassezia sympodialis (strain ATCC 42132)</name>
    <name type="common">Atopic eczema-associated yeast</name>
    <dbReference type="NCBI Taxonomy" id="1230383"/>
    <lineage>
        <taxon>Eukaryota</taxon>
        <taxon>Fungi</taxon>
        <taxon>Dikarya</taxon>
        <taxon>Basidiomycota</taxon>
        <taxon>Ustilaginomycotina</taxon>
        <taxon>Malasseziomycetes</taxon>
        <taxon>Malasseziales</taxon>
        <taxon>Malasseziaceae</taxon>
        <taxon>Malassezia</taxon>
    </lineage>
</organism>
<dbReference type="VEuPathDB" id="FungiDB:MSYG_1679"/>
<keyword evidence="2" id="KW-1185">Reference proteome</keyword>
<dbReference type="AlphaFoldDB" id="A0A1M8A4F4"/>
<dbReference type="STRING" id="1230383.A0A1M8A4F4"/>